<evidence type="ECO:0000313" key="2">
    <source>
        <dbReference type="EMBL" id="KAF5705123.1"/>
    </source>
</evidence>
<name>A0A8H5Y3F4_9HYPO</name>
<proteinExistence type="predicted"/>
<keyword evidence="3" id="KW-1185">Reference proteome</keyword>
<comment type="caution">
    <text evidence="2">The sequence shown here is derived from an EMBL/GenBank/DDBJ whole genome shotgun (WGS) entry which is preliminary data.</text>
</comment>
<reference evidence="2 3" key="1">
    <citation type="submission" date="2020-05" db="EMBL/GenBank/DDBJ databases">
        <title>Identification and distribution of gene clusters putatively required for synthesis of sphingolipid metabolism inhibitors in phylogenetically diverse species of the filamentous fungus Fusarium.</title>
        <authorList>
            <person name="Kim H.-S."/>
            <person name="Busman M."/>
            <person name="Brown D.W."/>
            <person name="Divon H."/>
            <person name="Uhlig S."/>
            <person name="Proctor R.H."/>
        </authorList>
    </citation>
    <scope>NUCLEOTIDE SEQUENCE [LARGE SCALE GENOMIC DNA]</scope>
    <source>
        <strain evidence="2 3">NRRL 26131</strain>
    </source>
</reference>
<accession>A0A8H5Y3F4</accession>
<sequence>MCSASFPPPKGMPSFWRTEPGDLDNYRSTAELPPRVDVAIVGAGYSAAAILTHILATTSAEDIPSILVLKARQLCSGATGRNDPTREGILPQFLVPFPPNKSFVGRQDILASLRQELCLKRSYEVAALFGLGGAGKTQIALAYAHEMHEQNPDLSVFWVYAGNEERMQESYAKILEQFEIPRGENVLSDLELVKQWLESKHHKPWLMVVDNADDLNLFYGTDGLSRHLPTCPQGKLLVTTRNRQVAVRATKGRCLIEIPRMTESEAHDLLGEHLGFLSPDVTDLSMLASKLEYLPLILVQAASFIKENGTSINEYLSLLEADENLIELLDEDFETDGRYPDSFQAVTKAWAISFRQIRRQNQLAAELLSIRSMFDHQHIPERFLNTYLSLCYGEEKTLERLRAIGLLKAFSFVSSGEDNSISMHRLIQLVMRDGLSEKTQ</sequence>
<dbReference type="InterPro" id="IPR002182">
    <property type="entry name" value="NB-ARC"/>
</dbReference>
<dbReference type="PANTHER" id="PTHR35205:SF1">
    <property type="entry name" value="ZU5 DOMAIN-CONTAINING PROTEIN"/>
    <property type="match status" value="1"/>
</dbReference>
<feature type="domain" description="NB-ARC" evidence="1">
    <location>
        <begin position="108"/>
        <end position="271"/>
    </location>
</feature>
<dbReference type="SUPFAM" id="SSF52540">
    <property type="entry name" value="P-loop containing nucleoside triphosphate hydrolases"/>
    <property type="match status" value="1"/>
</dbReference>
<gene>
    <name evidence="2" type="ORF">FGLOB1_8154</name>
</gene>
<dbReference type="Pfam" id="PF00931">
    <property type="entry name" value="NB-ARC"/>
    <property type="match status" value="1"/>
</dbReference>
<organism evidence="2 3">
    <name type="scientific">Fusarium globosum</name>
    <dbReference type="NCBI Taxonomy" id="78864"/>
    <lineage>
        <taxon>Eukaryota</taxon>
        <taxon>Fungi</taxon>
        <taxon>Dikarya</taxon>
        <taxon>Ascomycota</taxon>
        <taxon>Pezizomycotina</taxon>
        <taxon>Sordariomycetes</taxon>
        <taxon>Hypocreomycetidae</taxon>
        <taxon>Hypocreales</taxon>
        <taxon>Nectriaceae</taxon>
        <taxon>Fusarium</taxon>
        <taxon>Fusarium fujikuroi species complex</taxon>
    </lineage>
</organism>
<dbReference type="EMBL" id="JAAQPF010000354">
    <property type="protein sequence ID" value="KAF5705123.1"/>
    <property type="molecule type" value="Genomic_DNA"/>
</dbReference>
<protein>
    <submittedName>
        <fullName evidence="2">Gamma-glutamylputrescine oxidoreductase</fullName>
    </submittedName>
</protein>
<dbReference type="InterPro" id="IPR027417">
    <property type="entry name" value="P-loop_NTPase"/>
</dbReference>
<dbReference type="Gene3D" id="3.40.50.300">
    <property type="entry name" value="P-loop containing nucleotide triphosphate hydrolases"/>
    <property type="match status" value="1"/>
</dbReference>
<dbReference type="PANTHER" id="PTHR35205">
    <property type="entry name" value="NB-ARC AND TPR DOMAIN PROTEIN"/>
    <property type="match status" value="1"/>
</dbReference>
<evidence type="ECO:0000313" key="3">
    <source>
        <dbReference type="Proteomes" id="UP000532311"/>
    </source>
</evidence>
<dbReference type="Proteomes" id="UP000532311">
    <property type="component" value="Unassembled WGS sequence"/>
</dbReference>
<evidence type="ECO:0000259" key="1">
    <source>
        <dbReference type="Pfam" id="PF00931"/>
    </source>
</evidence>
<dbReference type="GO" id="GO:0043531">
    <property type="term" value="F:ADP binding"/>
    <property type="evidence" value="ECO:0007669"/>
    <property type="project" value="InterPro"/>
</dbReference>
<dbReference type="AlphaFoldDB" id="A0A8H5Y3F4"/>